<gene>
    <name evidence="2" type="ORF">LCGC14_3136390</name>
</gene>
<organism evidence="2">
    <name type="scientific">marine sediment metagenome</name>
    <dbReference type="NCBI Taxonomy" id="412755"/>
    <lineage>
        <taxon>unclassified sequences</taxon>
        <taxon>metagenomes</taxon>
        <taxon>ecological metagenomes</taxon>
    </lineage>
</organism>
<feature type="transmembrane region" description="Helical" evidence="1">
    <location>
        <begin position="22"/>
        <end position="43"/>
    </location>
</feature>
<dbReference type="AlphaFoldDB" id="A0A0F8Y557"/>
<name>A0A0F8Y557_9ZZZZ</name>
<sequence>LTRALTNFNDFGNAVRAILNEIFTALVRLAIVRPFLATFFRHLRMAAVIRMRRLLPASEDWSS</sequence>
<keyword evidence="1" id="KW-1133">Transmembrane helix</keyword>
<feature type="non-terminal residue" evidence="2">
    <location>
        <position position="1"/>
    </location>
</feature>
<evidence type="ECO:0000256" key="1">
    <source>
        <dbReference type="SAM" id="Phobius"/>
    </source>
</evidence>
<evidence type="ECO:0000313" key="2">
    <source>
        <dbReference type="EMBL" id="KKK49304.1"/>
    </source>
</evidence>
<comment type="caution">
    <text evidence="2">The sequence shown here is derived from an EMBL/GenBank/DDBJ whole genome shotgun (WGS) entry which is preliminary data.</text>
</comment>
<accession>A0A0F8Y557</accession>
<keyword evidence="1" id="KW-0812">Transmembrane</keyword>
<reference evidence="2" key="1">
    <citation type="journal article" date="2015" name="Nature">
        <title>Complex archaea that bridge the gap between prokaryotes and eukaryotes.</title>
        <authorList>
            <person name="Spang A."/>
            <person name="Saw J.H."/>
            <person name="Jorgensen S.L."/>
            <person name="Zaremba-Niedzwiedzka K."/>
            <person name="Martijn J."/>
            <person name="Lind A.E."/>
            <person name="van Eijk R."/>
            <person name="Schleper C."/>
            <person name="Guy L."/>
            <person name="Ettema T.J."/>
        </authorList>
    </citation>
    <scope>NUCLEOTIDE SEQUENCE</scope>
</reference>
<keyword evidence="1" id="KW-0472">Membrane</keyword>
<protein>
    <submittedName>
        <fullName evidence="2">Uncharacterized protein</fullName>
    </submittedName>
</protein>
<dbReference type="EMBL" id="LAZR01068617">
    <property type="protein sequence ID" value="KKK49304.1"/>
    <property type="molecule type" value="Genomic_DNA"/>
</dbReference>
<proteinExistence type="predicted"/>